<reference evidence="6" key="1">
    <citation type="journal article" date="2023" name="Arch. Microbiol.">
        <title>Desulfoferula mesophilus gen. nov. sp. nov., a mesophilic sulfate-reducing bacterium isolated from a brackish lake sediment.</title>
        <authorList>
            <person name="Watanabe T."/>
            <person name="Yabe T."/>
            <person name="Tsuji J.M."/>
            <person name="Fukui M."/>
        </authorList>
    </citation>
    <scope>NUCLEOTIDE SEQUENCE [LARGE SCALE GENOMIC DNA]</scope>
    <source>
        <strain evidence="6">12FAK</strain>
    </source>
</reference>
<evidence type="ECO:0000256" key="1">
    <source>
        <dbReference type="ARBA" id="ARBA00001947"/>
    </source>
</evidence>
<dbReference type="GO" id="GO:0043720">
    <property type="term" value="F:3-keto-5-aminohexanoate cleavage activity"/>
    <property type="evidence" value="ECO:0007669"/>
    <property type="project" value="InterPro"/>
</dbReference>
<evidence type="ECO:0000256" key="4">
    <source>
        <dbReference type="ARBA" id="ARBA00022833"/>
    </source>
</evidence>
<sequence>MEKLMITAAITGSRNTKDISPFIPITPEEIAQSCIECWRAGASIVHIHVRDLETALGTQDYELYKRVVDPVREQTDLLLSLTTSGIAGRNLPYEERLTPLAFKPELASFDAGSINLGGGVFSNPPDFLEVAAAKMIESGVKPEIEVFDLGMAITALNMNKKNQIKSPMYFQFVLGTPWGAPGTPKALLHLVEHIPDESVWSVIGIGKTHLPMSMMAMLMGGHIRVGLEDNVYYERGVLAKNNAVFVERIVRLAKEYGREVATPDEARQILGVAK</sequence>
<dbReference type="AlphaFoldDB" id="A0AAU9EIE4"/>
<keyword evidence="2" id="KW-0808">Transferase</keyword>
<proteinExistence type="predicted"/>
<comment type="cofactor">
    <cofactor evidence="1">
        <name>Zn(2+)</name>
        <dbReference type="ChEBI" id="CHEBI:29105"/>
    </cofactor>
</comment>
<dbReference type="InterPro" id="IPR013785">
    <property type="entry name" value="Aldolase_TIM"/>
</dbReference>
<evidence type="ECO:0000256" key="2">
    <source>
        <dbReference type="ARBA" id="ARBA00022679"/>
    </source>
</evidence>
<dbReference type="GO" id="GO:0046872">
    <property type="term" value="F:metal ion binding"/>
    <property type="evidence" value="ECO:0007669"/>
    <property type="project" value="UniProtKB-KW"/>
</dbReference>
<dbReference type="InterPro" id="IPR008567">
    <property type="entry name" value="BKACE"/>
</dbReference>
<dbReference type="RefSeq" id="WP_338603386.1">
    <property type="nucleotide sequence ID" value="NZ_AP028679.1"/>
</dbReference>
<evidence type="ECO:0000256" key="3">
    <source>
        <dbReference type="ARBA" id="ARBA00022723"/>
    </source>
</evidence>
<dbReference type="EMBL" id="AP028679">
    <property type="protein sequence ID" value="BEQ16891.1"/>
    <property type="molecule type" value="Genomic_DNA"/>
</dbReference>
<evidence type="ECO:0000313" key="6">
    <source>
        <dbReference type="Proteomes" id="UP001366166"/>
    </source>
</evidence>
<name>A0AAU9EIE4_9BACT</name>
<evidence type="ECO:0000313" key="5">
    <source>
        <dbReference type="EMBL" id="BEQ16891.1"/>
    </source>
</evidence>
<dbReference type="PANTHER" id="PTHR37418">
    <property type="entry name" value="3-KETO-5-AMINOHEXANOATE CLEAVAGE ENZYME-RELATED"/>
    <property type="match status" value="1"/>
</dbReference>
<gene>
    <name evidence="5" type="primary">kce</name>
    <name evidence="5" type="ORF">FAK_39570</name>
</gene>
<dbReference type="Gene3D" id="3.20.20.70">
    <property type="entry name" value="Aldolase class I"/>
    <property type="match status" value="1"/>
</dbReference>
<protein>
    <submittedName>
        <fullName evidence="5">3-keto-5-aminohexanoate cleavage enzyme</fullName>
    </submittedName>
</protein>
<accession>A0AAU9EIE4</accession>
<keyword evidence="6" id="KW-1185">Reference proteome</keyword>
<dbReference type="Pfam" id="PF05853">
    <property type="entry name" value="BKACE"/>
    <property type="match status" value="1"/>
</dbReference>
<keyword evidence="4" id="KW-0862">Zinc</keyword>
<organism evidence="5 6">
    <name type="scientific">Desulfoferula mesophila</name>
    <dbReference type="NCBI Taxonomy" id="3058419"/>
    <lineage>
        <taxon>Bacteria</taxon>
        <taxon>Pseudomonadati</taxon>
        <taxon>Thermodesulfobacteriota</taxon>
        <taxon>Desulfarculia</taxon>
        <taxon>Desulfarculales</taxon>
        <taxon>Desulfarculaceae</taxon>
        <taxon>Desulfoferula</taxon>
    </lineage>
</organism>
<dbReference type="PANTHER" id="PTHR37418:SF2">
    <property type="entry name" value="3-KETO-5-AMINOHEXANOATE CLEAVAGE ENZYME"/>
    <property type="match status" value="1"/>
</dbReference>
<dbReference type="Proteomes" id="UP001366166">
    <property type="component" value="Chromosome"/>
</dbReference>
<keyword evidence="3" id="KW-0479">Metal-binding</keyword>
<dbReference type="KEGG" id="dmp:FAK_39570"/>